<dbReference type="GO" id="GO:0035861">
    <property type="term" value="C:site of double-strand break"/>
    <property type="evidence" value="ECO:0007669"/>
    <property type="project" value="TreeGrafter"/>
</dbReference>
<evidence type="ECO:0000313" key="3">
    <source>
        <dbReference type="EMBL" id="NXJ64129.1"/>
    </source>
</evidence>
<reference evidence="3 4" key="1">
    <citation type="submission" date="2019-09" db="EMBL/GenBank/DDBJ databases">
        <title>Bird 10,000 Genomes (B10K) Project - Family phase.</title>
        <authorList>
            <person name="Zhang G."/>
        </authorList>
    </citation>
    <scope>NUCLEOTIDE SEQUENCE [LARGE SCALE GENOMIC DNA]</scope>
    <source>
        <strain evidence="3">B10K-DU-006-20</strain>
        <tissue evidence="3">Mixed tissue sample</tissue>
    </source>
</reference>
<name>A0A7L0D493_9CHAR</name>
<dbReference type="Pfam" id="PF10382">
    <property type="entry name" value="ZGRF1-like_N"/>
    <property type="match status" value="1"/>
</dbReference>
<feature type="non-terminal residue" evidence="3">
    <location>
        <position position="771"/>
    </location>
</feature>
<organism evidence="3 4">
    <name type="scientific">Rostratula benghalensis</name>
    <name type="common">greater painted-snipe</name>
    <dbReference type="NCBI Taxonomy" id="118793"/>
    <lineage>
        <taxon>Eukaryota</taxon>
        <taxon>Metazoa</taxon>
        <taxon>Chordata</taxon>
        <taxon>Craniata</taxon>
        <taxon>Vertebrata</taxon>
        <taxon>Euteleostomi</taxon>
        <taxon>Archelosauria</taxon>
        <taxon>Archosauria</taxon>
        <taxon>Dinosauria</taxon>
        <taxon>Saurischia</taxon>
        <taxon>Theropoda</taxon>
        <taxon>Coelurosauria</taxon>
        <taxon>Aves</taxon>
        <taxon>Neognathae</taxon>
        <taxon>Neoaves</taxon>
        <taxon>Charadriiformes</taxon>
        <taxon>Rostratulidae</taxon>
        <taxon>Rostratula</taxon>
    </lineage>
</organism>
<dbReference type="InterPro" id="IPR052800">
    <property type="entry name" value="DNA_Repair_Helicase_ZGRF1"/>
</dbReference>
<dbReference type="AlphaFoldDB" id="A0A7L0D493"/>
<dbReference type="InterPro" id="IPR018838">
    <property type="entry name" value="ZGRF1-like_N"/>
</dbReference>
<protein>
    <submittedName>
        <fullName evidence="3">ZGRF1 protein</fullName>
    </submittedName>
</protein>
<dbReference type="EMBL" id="VXAI01000079">
    <property type="protein sequence ID" value="NXJ64129.1"/>
    <property type="molecule type" value="Genomic_DNA"/>
</dbReference>
<accession>A0A7L0D493</accession>
<dbReference type="Proteomes" id="UP000545435">
    <property type="component" value="Unassembled WGS sequence"/>
</dbReference>
<dbReference type="GO" id="GO:0006302">
    <property type="term" value="P:double-strand break repair"/>
    <property type="evidence" value="ECO:0007669"/>
    <property type="project" value="TreeGrafter"/>
</dbReference>
<dbReference type="GO" id="GO:0005634">
    <property type="term" value="C:nucleus"/>
    <property type="evidence" value="ECO:0007669"/>
    <property type="project" value="TreeGrafter"/>
</dbReference>
<keyword evidence="4" id="KW-1185">Reference proteome</keyword>
<sequence length="771" mass="85260">QVLYTHQKMKKSKTWQDGVLKIRTGANKATLFDDKGQCLESIFIKSQVNAGDNLESERYLITVEAVNVDEKSVDNQPREAETPAVDRNGVKPGVLPPRQLSIGLKRKFTGFQGPRQVEKKISTVEDGENPTILPLSKQCQGTLPSNFYITSPLFSTICKKDTKLNLSTDFREGACTDNDTEHVSLPSLLSAPFLERCEETEKQNSDWSVVKSESPLITGHVTSCSQAAGHRAVSQNIRSTAQILALLKSKPTEGGKEQAASELRECLSTFQASENTGSLYNQHSTILPAFSGNPAKRLIQNIQYLPFAKETVSDKKEWNTEMLLNSAEQPCDKEVTGQRCGTKANNASQGLKDPRDINSCFLPESTISRVSDREFVPSSDDVLCSASPTTFEENLCRYRELSVSLKENSPVKLQSEFKLRQSSEGEPGSPELSVGATLSEIGIVKEELREDVAQNAALRLHSCCEVVTRSKNQKVKCSMFDGEMDGSHSTAGIPSQLSDNYVTDRGRIAEGSANQTRIEVEFLDDRHNVKEINESQLNIEATNNKDLDGCAAHTSNGFSWIKSKHSELLLGDADVNEYHPKTNMLKKTESISCISTSREISAMDKRIDKDVIQPGYIKSPASDLEHFWGTKRDDITPGGPLLVLSQNSDPSSGSFQYIAEDHTKVFDISSKKDPLISRSCIYPLRKDHSSPEETPVDETEFENVETVNAFHETCKGERIGMDCLKSTALAENSSDLPDLVNNIALIRALTQHSTALESLQKMEENNSILYE</sequence>
<dbReference type="PANTHER" id="PTHR28535">
    <property type="entry name" value="ZINC FINGER GRF-TYPE CONTAINING 1"/>
    <property type="match status" value="1"/>
</dbReference>
<evidence type="ECO:0000259" key="2">
    <source>
        <dbReference type="Pfam" id="PF10382"/>
    </source>
</evidence>
<feature type="domain" description="5'-3' DNA helicase ZGRF1-like N-terminal" evidence="2">
    <location>
        <begin position="1"/>
        <end position="67"/>
    </location>
</feature>
<dbReference type="PANTHER" id="PTHR28535:SF1">
    <property type="entry name" value="PROTEIN ZGRF1"/>
    <property type="match status" value="1"/>
</dbReference>
<evidence type="ECO:0000313" key="4">
    <source>
        <dbReference type="Proteomes" id="UP000545435"/>
    </source>
</evidence>
<gene>
    <name evidence="3" type="primary">Zgrf1_1</name>
    <name evidence="3" type="ORF">ROSBEN_R06361</name>
</gene>
<evidence type="ECO:0000256" key="1">
    <source>
        <dbReference type="SAM" id="MobiDB-lite"/>
    </source>
</evidence>
<comment type="caution">
    <text evidence="3">The sequence shown here is derived from an EMBL/GenBank/DDBJ whole genome shotgun (WGS) entry which is preliminary data.</text>
</comment>
<proteinExistence type="predicted"/>
<feature type="region of interest" description="Disordered" evidence="1">
    <location>
        <begin position="71"/>
        <end position="93"/>
    </location>
</feature>
<feature type="non-terminal residue" evidence="3">
    <location>
        <position position="1"/>
    </location>
</feature>
<feature type="compositionally biased region" description="Basic and acidic residues" evidence="1">
    <location>
        <begin position="71"/>
        <end position="81"/>
    </location>
</feature>